<dbReference type="InterPro" id="IPR008201">
    <property type="entry name" value="HepT-like"/>
</dbReference>
<dbReference type="Pfam" id="PF01934">
    <property type="entry name" value="HepT-like"/>
    <property type="match status" value="1"/>
</dbReference>
<keyword evidence="1" id="KW-0597">Phosphoprotein</keyword>
<protein>
    <submittedName>
        <fullName evidence="6">Uncharacterized conserved protein, contains HEPN domain</fullName>
    </submittedName>
</protein>
<dbReference type="AlphaFoldDB" id="A0A1I5FIX1"/>
<evidence type="ECO:0000313" key="7">
    <source>
        <dbReference type="Proteomes" id="UP000199614"/>
    </source>
</evidence>
<dbReference type="GO" id="GO:0004540">
    <property type="term" value="F:RNA nuclease activity"/>
    <property type="evidence" value="ECO:0007669"/>
    <property type="project" value="InterPro"/>
</dbReference>
<evidence type="ECO:0000256" key="3">
    <source>
        <dbReference type="ARBA" id="ARBA00022722"/>
    </source>
</evidence>
<evidence type="ECO:0000256" key="4">
    <source>
        <dbReference type="ARBA" id="ARBA00022741"/>
    </source>
</evidence>
<keyword evidence="7" id="KW-1185">Reference proteome</keyword>
<accession>A0A1I5FIX1</accession>
<proteinExistence type="predicted"/>
<dbReference type="PANTHER" id="PTHR34139:SF1">
    <property type="entry name" value="RNASE MJ1380-RELATED"/>
    <property type="match status" value="1"/>
</dbReference>
<evidence type="ECO:0000256" key="1">
    <source>
        <dbReference type="ARBA" id="ARBA00022553"/>
    </source>
</evidence>
<keyword evidence="4" id="KW-0547">Nucleotide-binding</keyword>
<dbReference type="Proteomes" id="UP000199614">
    <property type="component" value="Unassembled WGS sequence"/>
</dbReference>
<reference evidence="6 7" key="1">
    <citation type="submission" date="2016-10" db="EMBL/GenBank/DDBJ databases">
        <authorList>
            <person name="de Groot N.N."/>
        </authorList>
    </citation>
    <scope>NUCLEOTIDE SEQUENCE [LARGE SCALE GENOMIC DNA]</scope>
    <source>
        <strain evidence="6 7">CGMCC 4.1877</strain>
    </source>
</reference>
<evidence type="ECO:0000256" key="2">
    <source>
        <dbReference type="ARBA" id="ARBA00022649"/>
    </source>
</evidence>
<sequence length="108" mass="11929">MSRSDADRLDDIANAITSIRSHLEHGPISVEIVIDAVAMRLLEIGEAVKGLSPELTAPETEVDWSGAAGMRDFLAHHYFATRPDIVQLTIDQRLPALDEAVARLRERL</sequence>
<dbReference type="GO" id="GO:0110001">
    <property type="term" value="C:toxin-antitoxin complex"/>
    <property type="evidence" value="ECO:0007669"/>
    <property type="project" value="InterPro"/>
</dbReference>
<dbReference type="OrthoDB" id="159782at2"/>
<dbReference type="InterPro" id="IPR051813">
    <property type="entry name" value="HepT_RNase_toxin"/>
</dbReference>
<dbReference type="GO" id="GO:0000166">
    <property type="term" value="F:nucleotide binding"/>
    <property type="evidence" value="ECO:0007669"/>
    <property type="project" value="UniProtKB-KW"/>
</dbReference>
<keyword evidence="3" id="KW-0540">Nuclease</keyword>
<name>A0A1I5FIX1_PSUAM</name>
<dbReference type="GO" id="GO:0016787">
    <property type="term" value="F:hydrolase activity"/>
    <property type="evidence" value="ECO:0007669"/>
    <property type="project" value="UniProtKB-KW"/>
</dbReference>
<keyword evidence="2" id="KW-1277">Toxin-antitoxin system</keyword>
<keyword evidence="5" id="KW-0378">Hydrolase</keyword>
<evidence type="ECO:0000313" key="6">
    <source>
        <dbReference type="EMBL" id="SFO23695.1"/>
    </source>
</evidence>
<dbReference type="STRING" id="260086.SAMN05216207_103850"/>
<dbReference type="RefSeq" id="WP_093352026.1">
    <property type="nucleotide sequence ID" value="NZ_FOUY01000038.1"/>
</dbReference>
<gene>
    <name evidence="6" type="ORF">SAMN05216207_103850</name>
</gene>
<organism evidence="6 7">
    <name type="scientific">Pseudonocardia ammonioxydans</name>
    <dbReference type="NCBI Taxonomy" id="260086"/>
    <lineage>
        <taxon>Bacteria</taxon>
        <taxon>Bacillati</taxon>
        <taxon>Actinomycetota</taxon>
        <taxon>Actinomycetes</taxon>
        <taxon>Pseudonocardiales</taxon>
        <taxon>Pseudonocardiaceae</taxon>
        <taxon>Pseudonocardia</taxon>
    </lineage>
</organism>
<dbReference type="PANTHER" id="PTHR34139">
    <property type="entry name" value="UPF0331 PROTEIN MJ0127"/>
    <property type="match status" value="1"/>
</dbReference>
<evidence type="ECO:0000256" key="5">
    <source>
        <dbReference type="ARBA" id="ARBA00022801"/>
    </source>
</evidence>
<dbReference type="EMBL" id="FOUY01000038">
    <property type="protein sequence ID" value="SFO23695.1"/>
    <property type="molecule type" value="Genomic_DNA"/>
</dbReference>